<sequence length="388" mass="43539">MNDNSKFYRLCVFGSYVDSEYYARNRVLIDALSQSSIEVIEVRAAKSSKHQSNQEKLSSVRGLVRTIIQLFVDAAFLLRQRRCLSRSNLFFVPYPAYLDLLLLRYLLRKRNREDYKIIVDAFLCLQDTLVSDRKMISPGSILDKTVSWLEGETLKVPDLVFIDTSQHKALLQRMYGIEPHRLATIPVGIDESVWHPLPQPIFSGTFYCLFWGTFIPLHGIETIIKAAALVQIGHPNIEFIIIGDGQTANTVAELIAALDVTNITWHRAILPGQMLVQHLESAHCVLGIFGDSDKAGNVVPYKAHQTLAANRILITRSGPALSALTHDKDIPGLVLIPPGDPQSLATAIHDIYVKYPSLSSFVETRKLYDQHLSQRMVYSAVADEVAKL</sequence>
<dbReference type="Pfam" id="PF13692">
    <property type="entry name" value="Glyco_trans_1_4"/>
    <property type="match status" value="1"/>
</dbReference>
<dbReference type="PANTHER" id="PTHR46401">
    <property type="entry name" value="GLYCOSYLTRANSFERASE WBBK-RELATED"/>
    <property type="match status" value="1"/>
</dbReference>
<evidence type="ECO:0000256" key="1">
    <source>
        <dbReference type="ARBA" id="ARBA00022679"/>
    </source>
</evidence>
<dbReference type="GO" id="GO:0016757">
    <property type="term" value="F:glycosyltransferase activity"/>
    <property type="evidence" value="ECO:0007669"/>
    <property type="project" value="TreeGrafter"/>
</dbReference>
<dbReference type="RefSeq" id="WP_148066957.1">
    <property type="nucleotide sequence ID" value="NZ_VRZA01000001.1"/>
</dbReference>
<protein>
    <submittedName>
        <fullName evidence="2">Glycosyltransferase family 4 protein</fullName>
    </submittedName>
</protein>
<dbReference type="EMBL" id="VRZA01000001">
    <property type="protein sequence ID" value="TXS96693.1"/>
    <property type="molecule type" value="Genomic_DNA"/>
</dbReference>
<organism evidence="2 3">
    <name type="scientific">Parahaliea maris</name>
    <dbReference type="NCBI Taxonomy" id="2716870"/>
    <lineage>
        <taxon>Bacteria</taxon>
        <taxon>Pseudomonadati</taxon>
        <taxon>Pseudomonadota</taxon>
        <taxon>Gammaproteobacteria</taxon>
        <taxon>Cellvibrionales</taxon>
        <taxon>Halieaceae</taxon>
        <taxon>Parahaliea</taxon>
    </lineage>
</organism>
<dbReference type="SUPFAM" id="SSF53756">
    <property type="entry name" value="UDP-Glycosyltransferase/glycogen phosphorylase"/>
    <property type="match status" value="1"/>
</dbReference>
<accession>A0A5C9A6U6</accession>
<dbReference type="GO" id="GO:0009103">
    <property type="term" value="P:lipopolysaccharide biosynthetic process"/>
    <property type="evidence" value="ECO:0007669"/>
    <property type="project" value="TreeGrafter"/>
</dbReference>
<comment type="caution">
    <text evidence="2">The sequence shown here is derived from an EMBL/GenBank/DDBJ whole genome shotgun (WGS) entry which is preliminary data.</text>
</comment>
<keyword evidence="3" id="KW-1185">Reference proteome</keyword>
<proteinExistence type="predicted"/>
<evidence type="ECO:0000313" key="3">
    <source>
        <dbReference type="Proteomes" id="UP000321039"/>
    </source>
</evidence>
<name>A0A5C9A6U6_9GAMM</name>
<evidence type="ECO:0000313" key="2">
    <source>
        <dbReference type="EMBL" id="TXS96693.1"/>
    </source>
</evidence>
<keyword evidence="1 2" id="KW-0808">Transferase</keyword>
<gene>
    <name evidence="2" type="ORF">FV139_04285</name>
</gene>
<dbReference type="Gene3D" id="3.40.50.2000">
    <property type="entry name" value="Glycogen Phosphorylase B"/>
    <property type="match status" value="1"/>
</dbReference>
<dbReference type="PANTHER" id="PTHR46401:SF2">
    <property type="entry name" value="GLYCOSYLTRANSFERASE WBBK-RELATED"/>
    <property type="match status" value="1"/>
</dbReference>
<dbReference type="AlphaFoldDB" id="A0A5C9A6U6"/>
<dbReference type="Proteomes" id="UP000321039">
    <property type="component" value="Unassembled WGS sequence"/>
</dbReference>
<reference evidence="2 3" key="1">
    <citation type="submission" date="2019-08" db="EMBL/GenBank/DDBJ databases">
        <title>Parahaliea maris sp. nov., isolated from the surface seawater.</title>
        <authorList>
            <person name="Liu Y."/>
        </authorList>
    </citation>
    <scope>NUCLEOTIDE SEQUENCE [LARGE SCALE GENOMIC DNA]</scope>
    <source>
        <strain evidence="2 3">HSLHS9</strain>
    </source>
</reference>